<dbReference type="RefSeq" id="WP_104003069.1">
    <property type="nucleotide sequence ID" value="NZ_FNVQ01000001.1"/>
</dbReference>
<dbReference type="PRINTS" id="PR00455">
    <property type="entry name" value="HTHTETR"/>
</dbReference>
<dbReference type="GO" id="GO:0003677">
    <property type="term" value="F:DNA binding"/>
    <property type="evidence" value="ECO:0007669"/>
    <property type="project" value="UniProtKB-UniRule"/>
</dbReference>
<name>A0A1H5X1C8_9GAMM</name>
<evidence type="ECO:0000256" key="4">
    <source>
        <dbReference type="PROSITE-ProRule" id="PRU00335"/>
    </source>
</evidence>
<evidence type="ECO:0000256" key="2">
    <source>
        <dbReference type="ARBA" id="ARBA00023125"/>
    </source>
</evidence>
<evidence type="ECO:0000313" key="6">
    <source>
        <dbReference type="EMBL" id="SEG05644.1"/>
    </source>
</evidence>
<evidence type="ECO:0000256" key="1">
    <source>
        <dbReference type="ARBA" id="ARBA00023015"/>
    </source>
</evidence>
<feature type="DNA-binding region" description="H-T-H motif" evidence="4">
    <location>
        <begin position="32"/>
        <end position="51"/>
    </location>
</feature>
<dbReference type="PANTHER" id="PTHR47506:SF7">
    <property type="entry name" value="TRANSCRIPTIONAL REGULATORY PROTEIN"/>
    <property type="match status" value="1"/>
</dbReference>
<dbReference type="Gene3D" id="1.10.10.60">
    <property type="entry name" value="Homeodomain-like"/>
    <property type="match status" value="1"/>
</dbReference>
<dbReference type="SUPFAM" id="SSF48498">
    <property type="entry name" value="Tetracyclin repressor-like, C-terminal domain"/>
    <property type="match status" value="1"/>
</dbReference>
<dbReference type="PANTHER" id="PTHR47506">
    <property type="entry name" value="TRANSCRIPTIONAL REGULATORY PROTEIN"/>
    <property type="match status" value="1"/>
</dbReference>
<keyword evidence="3" id="KW-0804">Transcription</keyword>
<evidence type="ECO:0000259" key="5">
    <source>
        <dbReference type="PROSITE" id="PS50977"/>
    </source>
</evidence>
<accession>A0A1H5X1C8</accession>
<evidence type="ECO:0000256" key="3">
    <source>
        <dbReference type="ARBA" id="ARBA00023163"/>
    </source>
</evidence>
<keyword evidence="7" id="KW-1185">Reference proteome</keyword>
<dbReference type="Proteomes" id="UP000236745">
    <property type="component" value="Unassembled WGS sequence"/>
</dbReference>
<dbReference type="EMBL" id="FNVQ01000001">
    <property type="protein sequence ID" value="SEG05644.1"/>
    <property type="molecule type" value="Genomic_DNA"/>
</dbReference>
<protein>
    <submittedName>
        <fullName evidence="6">Transcriptional regulator, TetR family</fullName>
    </submittedName>
</protein>
<dbReference type="InterPro" id="IPR001647">
    <property type="entry name" value="HTH_TetR"/>
</dbReference>
<keyword evidence="1" id="KW-0805">Transcription regulation</keyword>
<sequence>MAWGEDHKQRSREKILTTAAGLFAREGFDKVSIDQVMQAAGMTRGAFYAHFSSKADLYAEAILYAANTAAENYLPAQRNTAEQREAFIAAYLSEEHCKGADMPCPLAFLVSDMANQDQGVRSTWSKVFEGLVQRLASSETQTPQEQQAALQRVVMMIGGVAVARALNDSDLASEVLQACRAGALAAPAGEARD</sequence>
<dbReference type="PROSITE" id="PS50977">
    <property type="entry name" value="HTH_TETR_2"/>
    <property type="match status" value="1"/>
</dbReference>
<organism evidence="6 7">
    <name type="scientific">Marinobacterium lutimaris</name>
    <dbReference type="NCBI Taxonomy" id="568106"/>
    <lineage>
        <taxon>Bacteria</taxon>
        <taxon>Pseudomonadati</taxon>
        <taxon>Pseudomonadota</taxon>
        <taxon>Gammaproteobacteria</taxon>
        <taxon>Oceanospirillales</taxon>
        <taxon>Oceanospirillaceae</taxon>
        <taxon>Marinobacterium</taxon>
    </lineage>
</organism>
<dbReference type="InterPro" id="IPR009057">
    <property type="entry name" value="Homeodomain-like_sf"/>
</dbReference>
<gene>
    <name evidence="6" type="ORF">SAMN05444390_1011235</name>
</gene>
<reference evidence="6 7" key="1">
    <citation type="submission" date="2016-10" db="EMBL/GenBank/DDBJ databases">
        <authorList>
            <person name="de Groot N.N."/>
        </authorList>
    </citation>
    <scope>NUCLEOTIDE SEQUENCE [LARGE SCALE GENOMIC DNA]</scope>
    <source>
        <strain evidence="6 7">DSM 22012</strain>
    </source>
</reference>
<keyword evidence="2 4" id="KW-0238">DNA-binding</keyword>
<dbReference type="OrthoDB" id="9798857at2"/>
<evidence type="ECO:0000313" key="7">
    <source>
        <dbReference type="Proteomes" id="UP000236745"/>
    </source>
</evidence>
<proteinExistence type="predicted"/>
<dbReference type="Pfam" id="PF00440">
    <property type="entry name" value="TetR_N"/>
    <property type="match status" value="1"/>
</dbReference>
<dbReference type="Gene3D" id="1.10.357.10">
    <property type="entry name" value="Tetracycline Repressor, domain 2"/>
    <property type="match status" value="1"/>
</dbReference>
<feature type="domain" description="HTH tetR-type" evidence="5">
    <location>
        <begin position="9"/>
        <end position="69"/>
    </location>
</feature>
<dbReference type="InterPro" id="IPR036271">
    <property type="entry name" value="Tet_transcr_reg_TetR-rel_C_sf"/>
</dbReference>
<dbReference type="SUPFAM" id="SSF46689">
    <property type="entry name" value="Homeodomain-like"/>
    <property type="match status" value="1"/>
</dbReference>
<dbReference type="AlphaFoldDB" id="A0A1H5X1C8"/>